<evidence type="ECO:0000313" key="8">
    <source>
        <dbReference type="Proteomes" id="UP001352852"/>
    </source>
</evidence>
<comment type="subcellular location">
    <subcellularLocation>
        <location evidence="5">Secreted</location>
    </subcellularLocation>
</comment>
<dbReference type="InterPro" id="IPR019482">
    <property type="entry name" value="IL-12_beta_cen-dom"/>
</dbReference>
<name>A0ABU7EVJ6_9TELE</name>
<evidence type="ECO:0000259" key="6">
    <source>
        <dbReference type="PROSITE" id="PS50853"/>
    </source>
</evidence>
<dbReference type="InterPro" id="IPR036179">
    <property type="entry name" value="Ig-like_dom_sf"/>
</dbReference>
<evidence type="ECO:0000256" key="1">
    <source>
        <dbReference type="ARBA" id="ARBA00022729"/>
    </source>
</evidence>
<dbReference type="SUPFAM" id="SSF48726">
    <property type="entry name" value="Immunoglobulin"/>
    <property type="match status" value="1"/>
</dbReference>
<comment type="caution">
    <text evidence="7">The sequence shown here is derived from an EMBL/GenBank/DDBJ whole genome shotgun (WGS) entry which is preliminary data.</text>
</comment>
<dbReference type="Pfam" id="PF10420">
    <property type="entry name" value="IL12p40_C"/>
    <property type="match status" value="1"/>
</dbReference>
<reference evidence="7 8" key="1">
    <citation type="submission" date="2021-06" db="EMBL/GenBank/DDBJ databases">
        <authorList>
            <person name="Palmer J.M."/>
        </authorList>
    </citation>
    <scope>NUCLEOTIDE SEQUENCE [LARGE SCALE GENOMIC DNA]</scope>
    <source>
        <strain evidence="7 8">CL_MEX2019</strain>
        <tissue evidence="7">Muscle</tissue>
    </source>
</reference>
<evidence type="ECO:0000256" key="5">
    <source>
        <dbReference type="RuleBase" id="RU281113"/>
    </source>
</evidence>
<dbReference type="SUPFAM" id="SSF49265">
    <property type="entry name" value="Fibronectin type III"/>
    <property type="match status" value="2"/>
</dbReference>
<proteinExistence type="inferred from homology"/>
<dbReference type="Gene3D" id="2.60.40.10">
    <property type="entry name" value="Immunoglobulins"/>
    <property type="match status" value="3"/>
</dbReference>
<dbReference type="PRINTS" id="PR01928">
    <property type="entry name" value="INTRLEUKN12B"/>
</dbReference>
<comment type="similarity">
    <text evidence="5">Belongs to the IL-12B family.</text>
</comment>
<keyword evidence="8" id="KW-1185">Reference proteome</keyword>
<dbReference type="InterPro" id="IPR003961">
    <property type="entry name" value="FN3_dom"/>
</dbReference>
<keyword evidence="4 5" id="KW-0393">Immunoglobulin domain</keyword>
<sequence length="336" mass="38446">MMTLLSWIAGFLLMSITAAQDLNHFPENFVLAKINENSVTLTCGAPTAGPVTWKLNDEDVDFEDDFEQKDKILTVKEVDAPLLGEYSCWRGNAKLSSAYLLQETEEGEDIDSLLTCHAKSYDCNFSCSWTDSRYAVVRLGIGPECSKGQRSCQWVSNSGQLENARFQFELYHNLSPFAEENSMLEVTAEAINNHFLLLRKTKLFYLRDIVVPDSPRIVSSEVVGQQLSINIKPPSSWSTPYSFFSLQHEIEYVLRDDGRTERSLSSLIPKRISKLRVRCRDPLVLSPWSQWTPWKNVRNSCRCKKQKNSKLPSRCLEHCKKKMEERTKDAKRSQGL</sequence>
<evidence type="ECO:0000256" key="2">
    <source>
        <dbReference type="ARBA" id="ARBA00023157"/>
    </source>
</evidence>
<dbReference type="InterPro" id="IPR015528">
    <property type="entry name" value="IL-12_beta"/>
</dbReference>
<keyword evidence="3 5" id="KW-0325">Glycoprotein</keyword>
<gene>
    <name evidence="5" type="primary">IL12B</name>
    <name evidence="7" type="ORF">CHARACLAT_011130</name>
</gene>
<organism evidence="7 8">
    <name type="scientific">Characodon lateralis</name>
    <dbReference type="NCBI Taxonomy" id="208331"/>
    <lineage>
        <taxon>Eukaryota</taxon>
        <taxon>Metazoa</taxon>
        <taxon>Chordata</taxon>
        <taxon>Craniata</taxon>
        <taxon>Vertebrata</taxon>
        <taxon>Euteleostomi</taxon>
        <taxon>Actinopterygii</taxon>
        <taxon>Neopterygii</taxon>
        <taxon>Teleostei</taxon>
        <taxon>Neoteleostei</taxon>
        <taxon>Acanthomorphata</taxon>
        <taxon>Ovalentaria</taxon>
        <taxon>Atherinomorphae</taxon>
        <taxon>Cyprinodontiformes</taxon>
        <taxon>Goodeidae</taxon>
        <taxon>Characodon</taxon>
    </lineage>
</organism>
<keyword evidence="2" id="KW-1015">Disulfide bond</keyword>
<keyword evidence="5" id="KW-0964">Secreted</keyword>
<keyword evidence="1 5" id="KW-0732">Signal</keyword>
<feature type="chain" id="PRO_5045010018" description="Interleukin-12 subunit beta" evidence="5">
    <location>
        <begin position="20"/>
        <end position="336"/>
    </location>
</feature>
<keyword evidence="5" id="KW-0202">Cytokine</keyword>
<evidence type="ECO:0000313" key="7">
    <source>
        <dbReference type="EMBL" id="MED6290244.1"/>
    </source>
</evidence>
<protein>
    <recommendedName>
        <fullName evidence="5">Interleukin-12 subunit beta</fullName>
        <shortName evidence="5">IL-12B</shortName>
    </recommendedName>
    <alternativeName>
        <fullName evidence="5">Cytotoxic lymphocyte maturation factor 40 kDa subunit</fullName>
    </alternativeName>
    <alternativeName>
        <fullName evidence="5">IL-12 subunit p40</fullName>
    </alternativeName>
</protein>
<dbReference type="PANTHER" id="PTHR48485">
    <property type="entry name" value="INTERLEUKIN-12 SUBUNIT BETA-RELATED"/>
    <property type="match status" value="1"/>
</dbReference>
<dbReference type="EMBL" id="JAHUTJ010066308">
    <property type="protein sequence ID" value="MED6290244.1"/>
    <property type="molecule type" value="Genomic_DNA"/>
</dbReference>
<dbReference type="PROSITE" id="PS50853">
    <property type="entry name" value="FN3"/>
    <property type="match status" value="1"/>
</dbReference>
<evidence type="ECO:0000256" key="3">
    <source>
        <dbReference type="ARBA" id="ARBA00023180"/>
    </source>
</evidence>
<dbReference type="InterPro" id="IPR036116">
    <property type="entry name" value="FN3_sf"/>
</dbReference>
<evidence type="ECO:0000256" key="4">
    <source>
        <dbReference type="ARBA" id="ARBA00023319"/>
    </source>
</evidence>
<feature type="signal peptide" evidence="5">
    <location>
        <begin position="1"/>
        <end position="19"/>
    </location>
</feature>
<dbReference type="Proteomes" id="UP001352852">
    <property type="component" value="Unassembled WGS sequence"/>
</dbReference>
<comment type="subunit">
    <text evidence="5">Heterodimer with IL12A; disulfide-linked. The heterodimer is known as interleukin IL-12.</text>
</comment>
<dbReference type="InterPro" id="IPR013783">
    <property type="entry name" value="Ig-like_fold"/>
</dbReference>
<feature type="domain" description="Fibronectin type-III" evidence="6">
    <location>
        <begin position="211"/>
        <end position="300"/>
    </location>
</feature>
<dbReference type="InterPro" id="IPR050676">
    <property type="entry name" value="IL-12"/>
</dbReference>
<accession>A0ABU7EVJ6</accession>
<dbReference type="PANTHER" id="PTHR48485:SF3">
    <property type="entry name" value="INTERLEUKIN-12 SUBUNIT BETA"/>
    <property type="match status" value="1"/>
</dbReference>